<proteinExistence type="predicted"/>
<accession>A0A4D8QGL3</accession>
<sequence>MTPNDAIVAVAMKPVAERLAVTLAGMPPEQAERAVSQYVQQAVRELELSDIPREGIVQAALALLIHERERVLGPEKR</sequence>
<protein>
    <submittedName>
        <fullName evidence="1">Uncharacterized protein</fullName>
    </submittedName>
</protein>
<evidence type="ECO:0000313" key="2">
    <source>
        <dbReference type="Proteomes" id="UP000298596"/>
    </source>
</evidence>
<dbReference type="AlphaFoldDB" id="A0A4D8QGL3"/>
<geneLocation type="plasmid" evidence="1 2">
    <name>p6</name>
</geneLocation>
<gene>
    <name evidence="1" type="ORF">D3867_36465</name>
</gene>
<keyword evidence="1" id="KW-0614">Plasmid</keyword>
<organism evidence="1 2">
    <name type="scientific">Azospirillum brasilense</name>
    <dbReference type="NCBI Taxonomy" id="192"/>
    <lineage>
        <taxon>Bacteria</taxon>
        <taxon>Pseudomonadati</taxon>
        <taxon>Pseudomonadota</taxon>
        <taxon>Alphaproteobacteria</taxon>
        <taxon>Rhodospirillales</taxon>
        <taxon>Azospirillaceae</taxon>
        <taxon>Azospirillum</taxon>
    </lineage>
</organism>
<dbReference type="EMBL" id="CP032336">
    <property type="protein sequence ID" value="QCO07370.1"/>
    <property type="molecule type" value="Genomic_DNA"/>
</dbReference>
<reference evidence="1 2" key="1">
    <citation type="submission" date="2018-09" db="EMBL/GenBank/DDBJ databases">
        <title>Whole genome based analysis of evolution and adaptive divergence in Indian and Brazilian strains of Azospirillum brasilense.</title>
        <authorList>
            <person name="Singh C."/>
            <person name="Tripathi A.K."/>
        </authorList>
    </citation>
    <scope>NUCLEOTIDE SEQUENCE [LARGE SCALE GENOMIC DNA]</scope>
    <source>
        <strain evidence="1 2">MTCC4036</strain>
        <plasmid evidence="1 2">p6</plasmid>
    </source>
</reference>
<evidence type="ECO:0000313" key="1">
    <source>
        <dbReference type="EMBL" id="QCO07370.1"/>
    </source>
</evidence>
<name>A0A4D8QGL3_AZOBR</name>
<dbReference type="Proteomes" id="UP000298596">
    <property type="component" value="Plasmid p6"/>
</dbReference>